<feature type="domain" description="Carbohydrate kinase PfkB" evidence="6">
    <location>
        <begin position="25"/>
        <end position="307"/>
    </location>
</feature>
<dbReference type="PANTHER" id="PTHR43085:SF1">
    <property type="entry name" value="PSEUDOURIDINE KINASE-RELATED"/>
    <property type="match status" value="1"/>
</dbReference>
<evidence type="ECO:0000256" key="2">
    <source>
        <dbReference type="ARBA" id="ARBA00022679"/>
    </source>
</evidence>
<dbReference type="GO" id="GO:0005524">
    <property type="term" value="F:ATP binding"/>
    <property type="evidence" value="ECO:0007669"/>
    <property type="project" value="UniProtKB-KW"/>
</dbReference>
<keyword evidence="5" id="KW-0067">ATP-binding</keyword>
<keyword evidence="4 7" id="KW-0418">Kinase</keyword>
<protein>
    <submittedName>
        <fullName evidence="7">2-dehydro-3-deoxygluconokinase</fullName>
    </submittedName>
</protein>
<dbReference type="InterPro" id="IPR002173">
    <property type="entry name" value="Carboh/pur_kinase_PfkB_CS"/>
</dbReference>
<keyword evidence="2" id="KW-0808">Transferase</keyword>
<dbReference type="Pfam" id="PF00294">
    <property type="entry name" value="PfkB"/>
    <property type="match status" value="1"/>
</dbReference>
<dbReference type="AlphaFoldDB" id="A0A1G8KX71"/>
<dbReference type="InterPro" id="IPR029056">
    <property type="entry name" value="Ribokinase-like"/>
</dbReference>
<proteinExistence type="inferred from homology"/>
<dbReference type="SUPFAM" id="SSF53613">
    <property type="entry name" value="Ribokinase-like"/>
    <property type="match status" value="1"/>
</dbReference>
<evidence type="ECO:0000256" key="5">
    <source>
        <dbReference type="ARBA" id="ARBA00022840"/>
    </source>
</evidence>
<sequence>MSGERLATSQVLTFGETMGSIRAGGLLRHGGAMSMSLAGAESNVAIGLARLGHSVRWVGRLGQDEIGSFALRTLRGEGVLTDAVVLDSSRPTGLMLLEKRIADVSRAAYYRAGSAGSALDFDDLSAALDAGPAVLHLTGITPALSGGAARATLLAAEGARERGIKVSFDVNYRAKLWDRKPAAEILTFLAGLADILIASEDEIGLVAGSAGELPESELVGELQERGVGEVVVKRGGSGATVYTAAATHHREALEVPVVDTVGAGDAFTAGYLSALLDGEPIEQRLLRGVTLGAFAVAATGDWENLPDRSELSLLQSAGTTIR</sequence>
<comment type="similarity">
    <text evidence="1">Belongs to the carbohydrate kinase PfkB family.</text>
</comment>
<dbReference type="GO" id="GO:0016301">
    <property type="term" value="F:kinase activity"/>
    <property type="evidence" value="ECO:0007669"/>
    <property type="project" value="UniProtKB-KW"/>
</dbReference>
<name>A0A1G8KX71_9MICC</name>
<dbReference type="Proteomes" id="UP000199258">
    <property type="component" value="Unassembled WGS sequence"/>
</dbReference>
<evidence type="ECO:0000256" key="4">
    <source>
        <dbReference type="ARBA" id="ARBA00022777"/>
    </source>
</evidence>
<dbReference type="InterPro" id="IPR011611">
    <property type="entry name" value="PfkB_dom"/>
</dbReference>
<dbReference type="EMBL" id="FNDT01000012">
    <property type="protein sequence ID" value="SDI47979.1"/>
    <property type="molecule type" value="Genomic_DNA"/>
</dbReference>
<evidence type="ECO:0000313" key="7">
    <source>
        <dbReference type="EMBL" id="SDI47979.1"/>
    </source>
</evidence>
<dbReference type="InterPro" id="IPR050306">
    <property type="entry name" value="PfkB_Carbo_kinase"/>
</dbReference>
<reference evidence="7 8" key="1">
    <citation type="submission" date="2016-10" db="EMBL/GenBank/DDBJ databases">
        <authorList>
            <person name="de Groot N.N."/>
        </authorList>
    </citation>
    <scope>NUCLEOTIDE SEQUENCE [LARGE SCALE GENOMIC DNA]</scope>
    <source>
        <strain evidence="7 8">NP_1H</strain>
    </source>
</reference>
<keyword evidence="3" id="KW-0547">Nucleotide-binding</keyword>
<evidence type="ECO:0000256" key="3">
    <source>
        <dbReference type="ARBA" id="ARBA00022741"/>
    </source>
</evidence>
<accession>A0A1G8KX71</accession>
<dbReference type="Gene3D" id="3.40.1190.20">
    <property type="match status" value="1"/>
</dbReference>
<organism evidence="7 8">
    <name type="scientific">Arthrobacter subterraneus</name>
    <dbReference type="NCBI Taxonomy" id="335973"/>
    <lineage>
        <taxon>Bacteria</taxon>
        <taxon>Bacillati</taxon>
        <taxon>Actinomycetota</taxon>
        <taxon>Actinomycetes</taxon>
        <taxon>Micrococcales</taxon>
        <taxon>Micrococcaceae</taxon>
        <taxon>Arthrobacter</taxon>
    </lineage>
</organism>
<keyword evidence="8" id="KW-1185">Reference proteome</keyword>
<dbReference type="PANTHER" id="PTHR43085">
    <property type="entry name" value="HEXOKINASE FAMILY MEMBER"/>
    <property type="match status" value="1"/>
</dbReference>
<evidence type="ECO:0000313" key="8">
    <source>
        <dbReference type="Proteomes" id="UP000199258"/>
    </source>
</evidence>
<evidence type="ECO:0000256" key="1">
    <source>
        <dbReference type="ARBA" id="ARBA00010688"/>
    </source>
</evidence>
<evidence type="ECO:0000259" key="6">
    <source>
        <dbReference type="Pfam" id="PF00294"/>
    </source>
</evidence>
<dbReference type="STRING" id="335973.SAMN04488693_11267"/>
<dbReference type="CDD" id="cd01166">
    <property type="entry name" value="KdgK"/>
    <property type="match status" value="1"/>
</dbReference>
<gene>
    <name evidence="7" type="ORF">SAMN04488693_11267</name>
</gene>
<dbReference type="RefSeq" id="WP_245702857.1">
    <property type="nucleotide sequence ID" value="NZ_FNDT01000012.1"/>
</dbReference>
<dbReference type="PROSITE" id="PS00584">
    <property type="entry name" value="PFKB_KINASES_2"/>
    <property type="match status" value="1"/>
</dbReference>